<dbReference type="EMBL" id="QUMQ01000001">
    <property type="protein sequence ID" value="REG01418.1"/>
    <property type="molecule type" value="Genomic_DNA"/>
</dbReference>
<gene>
    <name evidence="4" type="ORF">DFJ67_7502</name>
</gene>
<dbReference type="Gene3D" id="3.40.50.300">
    <property type="entry name" value="P-loop containing nucleotide triphosphate hydrolases"/>
    <property type="match status" value="1"/>
</dbReference>
<evidence type="ECO:0000259" key="3">
    <source>
        <dbReference type="PROSITE" id="PS50893"/>
    </source>
</evidence>
<dbReference type="Pfam" id="PF00005">
    <property type="entry name" value="ABC_tran"/>
    <property type="match status" value="1"/>
</dbReference>
<keyword evidence="1" id="KW-0547">Nucleotide-binding</keyword>
<dbReference type="PANTHER" id="PTHR43582:SF2">
    <property type="entry name" value="LINEARMYCIN RESISTANCE ATP-BINDING PROTEIN LNRL"/>
    <property type="match status" value="1"/>
</dbReference>
<dbReference type="GO" id="GO:0005524">
    <property type="term" value="F:ATP binding"/>
    <property type="evidence" value="ECO:0007669"/>
    <property type="project" value="UniProtKB-KW"/>
</dbReference>
<accession>A0A3D9ZW86</accession>
<evidence type="ECO:0000313" key="5">
    <source>
        <dbReference type="Proteomes" id="UP000256913"/>
    </source>
</evidence>
<feature type="domain" description="ABC transporter" evidence="3">
    <location>
        <begin position="2"/>
        <end position="232"/>
    </location>
</feature>
<reference evidence="4 5" key="1">
    <citation type="submission" date="2018-08" db="EMBL/GenBank/DDBJ databases">
        <title>Sequencing the genomes of 1000 actinobacteria strains.</title>
        <authorList>
            <person name="Klenk H.-P."/>
        </authorList>
    </citation>
    <scope>NUCLEOTIDE SEQUENCE [LARGE SCALE GENOMIC DNA]</scope>
    <source>
        <strain evidence="4 5">DSM 44099</strain>
    </source>
</reference>
<dbReference type="SMART" id="SM00382">
    <property type="entry name" value="AAA"/>
    <property type="match status" value="1"/>
</dbReference>
<organism evidence="4 5">
    <name type="scientific">Asanoa ferruginea</name>
    <dbReference type="NCBI Taxonomy" id="53367"/>
    <lineage>
        <taxon>Bacteria</taxon>
        <taxon>Bacillati</taxon>
        <taxon>Actinomycetota</taxon>
        <taxon>Actinomycetes</taxon>
        <taxon>Micromonosporales</taxon>
        <taxon>Micromonosporaceae</taxon>
        <taxon>Asanoa</taxon>
    </lineage>
</organism>
<dbReference type="InterPro" id="IPR003593">
    <property type="entry name" value="AAA+_ATPase"/>
</dbReference>
<dbReference type="GO" id="GO:0016887">
    <property type="term" value="F:ATP hydrolysis activity"/>
    <property type="evidence" value="ECO:0007669"/>
    <property type="project" value="InterPro"/>
</dbReference>
<keyword evidence="5" id="KW-1185">Reference proteome</keyword>
<dbReference type="AlphaFoldDB" id="A0A3D9ZW86"/>
<dbReference type="OrthoDB" id="9804819at2"/>
<dbReference type="Proteomes" id="UP000256913">
    <property type="component" value="Unassembled WGS sequence"/>
</dbReference>
<evidence type="ECO:0000256" key="2">
    <source>
        <dbReference type="ARBA" id="ARBA00022840"/>
    </source>
</evidence>
<keyword evidence="2 4" id="KW-0067">ATP-binding</keyword>
<comment type="caution">
    <text evidence="4">The sequence shown here is derived from an EMBL/GenBank/DDBJ whole genome shotgun (WGS) entry which is preliminary data.</text>
</comment>
<protein>
    <submittedName>
        <fullName evidence="4">ABC-2 type transport system ATP-binding protein</fullName>
    </submittedName>
</protein>
<proteinExistence type="predicted"/>
<dbReference type="SUPFAM" id="SSF52540">
    <property type="entry name" value="P-loop containing nucleoside triphosphate hydrolases"/>
    <property type="match status" value="1"/>
</dbReference>
<evidence type="ECO:0000313" key="4">
    <source>
        <dbReference type="EMBL" id="REG01418.1"/>
    </source>
</evidence>
<dbReference type="PANTHER" id="PTHR43582">
    <property type="entry name" value="LINEARMYCIN RESISTANCE ATP-BINDING PROTEIN LNRL"/>
    <property type="match status" value="1"/>
</dbReference>
<dbReference type="RefSeq" id="WP_116073663.1">
    <property type="nucleotide sequence ID" value="NZ_BONB01000012.1"/>
</dbReference>
<name>A0A3D9ZW86_9ACTN</name>
<evidence type="ECO:0000256" key="1">
    <source>
        <dbReference type="ARBA" id="ARBA00022741"/>
    </source>
</evidence>
<sequence length="252" mass="26919">MLLAEGLHKRYGPVSALAGFDLRIAPGEVVGLVGRNGAGKSTFAAIASGLVRPDRGRVCVAGHDVTREPRLVRPLLGLAAQELALYPGATVIENLRFFGGVQGLRGRRLREEIEEVGVAMRLDDLWRRRVRTLSGGQQRRVHAAVALLHRPAVLLLDEPTVGADPASRKALLDTVRGRARAGAAVCYTTHYLPELEILDATVALAEAGRVVARGTRADLLAALPRAADGRAPTLDDLFRQWTGAPTEALDAA</sequence>
<dbReference type="InterPro" id="IPR027417">
    <property type="entry name" value="P-loop_NTPase"/>
</dbReference>
<dbReference type="PROSITE" id="PS50893">
    <property type="entry name" value="ABC_TRANSPORTER_2"/>
    <property type="match status" value="1"/>
</dbReference>
<dbReference type="InterPro" id="IPR003439">
    <property type="entry name" value="ABC_transporter-like_ATP-bd"/>
</dbReference>